<dbReference type="InterPro" id="IPR036397">
    <property type="entry name" value="RNaseH_sf"/>
</dbReference>
<dbReference type="InterPro" id="IPR052709">
    <property type="entry name" value="Transposase-MT_Hybrid"/>
</dbReference>
<name>A0A4Y2D814_ARAVE</name>
<keyword evidence="2" id="KW-1185">Reference proteome</keyword>
<dbReference type="PANTHER" id="PTHR46060:SF1">
    <property type="entry name" value="MARINER MOS1 TRANSPOSASE-LIKE PROTEIN"/>
    <property type="match status" value="1"/>
</dbReference>
<dbReference type="OrthoDB" id="10017160at2759"/>
<sequence length="98" mass="10855">MVSRIDAPAKCELRSVIHFLQVEGCLTRNSCIGVVFGLASSGVFVHDNVRPHSAVATQQLLEQFEWGVSIRPEYGPDLAASDFYLFPELKNWLGGQSF</sequence>
<dbReference type="AlphaFoldDB" id="A0A4Y2D814"/>
<dbReference type="PANTHER" id="PTHR46060">
    <property type="entry name" value="MARINER MOS1 TRANSPOSASE-LIKE PROTEIN"/>
    <property type="match status" value="1"/>
</dbReference>
<dbReference type="Proteomes" id="UP000499080">
    <property type="component" value="Unassembled WGS sequence"/>
</dbReference>
<evidence type="ECO:0008006" key="3">
    <source>
        <dbReference type="Google" id="ProtNLM"/>
    </source>
</evidence>
<evidence type="ECO:0000313" key="2">
    <source>
        <dbReference type="Proteomes" id="UP000499080"/>
    </source>
</evidence>
<reference evidence="1 2" key="1">
    <citation type="journal article" date="2019" name="Sci. Rep.">
        <title>Orb-weaving spider Araneus ventricosus genome elucidates the spidroin gene catalogue.</title>
        <authorList>
            <person name="Kono N."/>
            <person name="Nakamura H."/>
            <person name="Ohtoshi R."/>
            <person name="Moran D.A.P."/>
            <person name="Shinohara A."/>
            <person name="Yoshida Y."/>
            <person name="Fujiwara M."/>
            <person name="Mori M."/>
            <person name="Tomita M."/>
            <person name="Arakawa K."/>
        </authorList>
    </citation>
    <scope>NUCLEOTIDE SEQUENCE [LARGE SCALE GENOMIC DNA]</scope>
</reference>
<gene>
    <name evidence="1" type="ORF">AVEN_245489_1</name>
</gene>
<proteinExistence type="predicted"/>
<protein>
    <recommendedName>
        <fullName evidence="3">Tc1-like transposase DDE domain-containing protein</fullName>
    </recommendedName>
</protein>
<accession>A0A4Y2D814</accession>
<comment type="caution">
    <text evidence="1">The sequence shown here is derived from an EMBL/GenBank/DDBJ whole genome shotgun (WGS) entry which is preliminary data.</text>
</comment>
<organism evidence="1 2">
    <name type="scientific">Araneus ventricosus</name>
    <name type="common">Orbweaver spider</name>
    <name type="synonym">Epeira ventricosa</name>
    <dbReference type="NCBI Taxonomy" id="182803"/>
    <lineage>
        <taxon>Eukaryota</taxon>
        <taxon>Metazoa</taxon>
        <taxon>Ecdysozoa</taxon>
        <taxon>Arthropoda</taxon>
        <taxon>Chelicerata</taxon>
        <taxon>Arachnida</taxon>
        <taxon>Araneae</taxon>
        <taxon>Araneomorphae</taxon>
        <taxon>Entelegynae</taxon>
        <taxon>Araneoidea</taxon>
        <taxon>Araneidae</taxon>
        <taxon>Araneus</taxon>
    </lineage>
</organism>
<dbReference type="EMBL" id="BGPR01000308">
    <property type="protein sequence ID" value="GBM12094.1"/>
    <property type="molecule type" value="Genomic_DNA"/>
</dbReference>
<dbReference type="GO" id="GO:0003676">
    <property type="term" value="F:nucleic acid binding"/>
    <property type="evidence" value="ECO:0007669"/>
    <property type="project" value="InterPro"/>
</dbReference>
<dbReference type="Gene3D" id="3.30.420.10">
    <property type="entry name" value="Ribonuclease H-like superfamily/Ribonuclease H"/>
    <property type="match status" value="1"/>
</dbReference>
<evidence type="ECO:0000313" key="1">
    <source>
        <dbReference type="EMBL" id="GBM12094.1"/>
    </source>
</evidence>